<keyword evidence="1" id="KW-1133">Transmembrane helix</keyword>
<dbReference type="InParanoid" id="A0DAU2"/>
<dbReference type="EMBL" id="CT868352">
    <property type="protein sequence ID" value="CAK80159.1"/>
    <property type="molecule type" value="Genomic_DNA"/>
</dbReference>
<protein>
    <recommendedName>
        <fullName evidence="4">Transmembrane protein</fullName>
    </recommendedName>
</protein>
<organism evidence="2 3">
    <name type="scientific">Paramecium tetraurelia</name>
    <dbReference type="NCBI Taxonomy" id="5888"/>
    <lineage>
        <taxon>Eukaryota</taxon>
        <taxon>Sar</taxon>
        <taxon>Alveolata</taxon>
        <taxon>Ciliophora</taxon>
        <taxon>Intramacronucleata</taxon>
        <taxon>Oligohymenophorea</taxon>
        <taxon>Peniculida</taxon>
        <taxon>Parameciidae</taxon>
        <taxon>Paramecium</taxon>
    </lineage>
</organism>
<accession>A0DAU2</accession>
<keyword evidence="1" id="KW-0812">Transmembrane</keyword>
<gene>
    <name evidence="2" type="ORF">GSPATT00015066001</name>
</gene>
<dbReference type="GeneID" id="5033341"/>
<proteinExistence type="predicted"/>
<evidence type="ECO:0000313" key="2">
    <source>
        <dbReference type="EMBL" id="CAK80159.1"/>
    </source>
</evidence>
<dbReference type="Proteomes" id="UP000000600">
    <property type="component" value="Unassembled WGS sequence"/>
</dbReference>
<evidence type="ECO:0008006" key="4">
    <source>
        <dbReference type="Google" id="ProtNLM"/>
    </source>
</evidence>
<reference evidence="2 3" key="1">
    <citation type="journal article" date="2006" name="Nature">
        <title>Global trends of whole-genome duplications revealed by the ciliate Paramecium tetraurelia.</title>
        <authorList>
            <consortium name="Genoscope"/>
            <person name="Aury J.-M."/>
            <person name="Jaillon O."/>
            <person name="Duret L."/>
            <person name="Noel B."/>
            <person name="Jubin C."/>
            <person name="Porcel B.M."/>
            <person name="Segurens B."/>
            <person name="Daubin V."/>
            <person name="Anthouard V."/>
            <person name="Aiach N."/>
            <person name="Arnaiz O."/>
            <person name="Billaut A."/>
            <person name="Beisson J."/>
            <person name="Blanc I."/>
            <person name="Bouhouche K."/>
            <person name="Camara F."/>
            <person name="Duharcourt S."/>
            <person name="Guigo R."/>
            <person name="Gogendeau D."/>
            <person name="Katinka M."/>
            <person name="Keller A.-M."/>
            <person name="Kissmehl R."/>
            <person name="Klotz C."/>
            <person name="Koll F."/>
            <person name="Le Moue A."/>
            <person name="Lepere C."/>
            <person name="Malinsky S."/>
            <person name="Nowacki M."/>
            <person name="Nowak J.K."/>
            <person name="Plattner H."/>
            <person name="Poulain J."/>
            <person name="Ruiz F."/>
            <person name="Serrano V."/>
            <person name="Zagulski M."/>
            <person name="Dessen P."/>
            <person name="Betermier M."/>
            <person name="Weissenbach J."/>
            <person name="Scarpelli C."/>
            <person name="Schachter V."/>
            <person name="Sperling L."/>
            <person name="Meyer E."/>
            <person name="Cohen J."/>
            <person name="Wincker P."/>
        </authorList>
    </citation>
    <scope>NUCLEOTIDE SEQUENCE [LARGE SCALE GENOMIC DNA]</scope>
    <source>
        <strain evidence="2 3">Stock d4-2</strain>
    </source>
</reference>
<dbReference type="KEGG" id="ptm:GSPATT00015066001"/>
<sequence length="165" mass="19378">MQVIETSPIELEQLLPGWTHNKNKVLVIVRILKKVHLNYSGNRLILVSFFMILLSFCMNSTINTHQYLCKQLSQIIKLIKWLFLLTHRNHPLHPILKNLFLIYLQCKNSSPQNDSQLKPQVLQNTKILRIKVQSHQTFQKRNVFSYSTSVSVQVCHQISQRPSYN</sequence>
<keyword evidence="1" id="KW-0472">Membrane</keyword>
<keyword evidence="3" id="KW-1185">Reference proteome</keyword>
<feature type="transmembrane region" description="Helical" evidence="1">
    <location>
        <begin position="44"/>
        <end position="62"/>
    </location>
</feature>
<evidence type="ECO:0000313" key="3">
    <source>
        <dbReference type="Proteomes" id="UP000000600"/>
    </source>
</evidence>
<evidence type="ECO:0000256" key="1">
    <source>
        <dbReference type="SAM" id="Phobius"/>
    </source>
</evidence>
<dbReference type="RefSeq" id="XP_001447556.1">
    <property type="nucleotide sequence ID" value="XM_001447519.1"/>
</dbReference>
<dbReference type="AlphaFoldDB" id="A0DAU2"/>
<dbReference type="HOGENOM" id="CLU_1613992_0_0_1"/>
<name>A0DAU2_PARTE</name>